<reference evidence="1 2" key="1">
    <citation type="submission" date="2022-01" db="EMBL/GenBank/DDBJ databases">
        <title>Octadecabacter sp. nov., isolated from a marine alga.</title>
        <authorList>
            <person name="Jin M.S."/>
            <person name="Kim H.M."/>
            <person name="Han D.M."/>
            <person name="Jung J.J."/>
            <person name="Jeon C.O."/>
        </authorList>
    </citation>
    <scope>NUCLEOTIDE SEQUENCE [LARGE SCALE GENOMIC DNA]</scope>
    <source>
        <strain evidence="1 2">G9-8</strain>
    </source>
</reference>
<protein>
    <submittedName>
        <fullName evidence="1">Uncharacterized protein</fullName>
    </submittedName>
</protein>
<accession>A0ABS9CTQ7</accession>
<dbReference type="Proteomes" id="UP001200557">
    <property type="component" value="Unassembled WGS sequence"/>
</dbReference>
<organism evidence="1 2">
    <name type="scientific">Octadecabacter dasysiphoniae</name>
    <dbReference type="NCBI Taxonomy" id="2909341"/>
    <lineage>
        <taxon>Bacteria</taxon>
        <taxon>Pseudomonadati</taxon>
        <taxon>Pseudomonadota</taxon>
        <taxon>Alphaproteobacteria</taxon>
        <taxon>Rhodobacterales</taxon>
        <taxon>Roseobacteraceae</taxon>
        <taxon>Octadecabacter</taxon>
    </lineage>
</organism>
<evidence type="ECO:0000313" key="2">
    <source>
        <dbReference type="Proteomes" id="UP001200557"/>
    </source>
</evidence>
<comment type="caution">
    <text evidence="1">The sequence shown here is derived from an EMBL/GenBank/DDBJ whole genome shotgun (WGS) entry which is preliminary data.</text>
</comment>
<evidence type="ECO:0000313" key="1">
    <source>
        <dbReference type="EMBL" id="MCF2870623.1"/>
    </source>
</evidence>
<dbReference type="EMBL" id="JAKGAQ010000001">
    <property type="protein sequence ID" value="MCF2870623.1"/>
    <property type="molecule type" value="Genomic_DNA"/>
</dbReference>
<dbReference type="RefSeq" id="WP_235224721.1">
    <property type="nucleotide sequence ID" value="NZ_JAKGAQ010000001.1"/>
</dbReference>
<name>A0ABS9CTQ7_9RHOB</name>
<keyword evidence="2" id="KW-1185">Reference proteome</keyword>
<gene>
    <name evidence="1" type="ORF">L0664_06060</name>
</gene>
<sequence>MPWAHVLASWPNLIEHLCYDFRHLEVTAMRRFRGDRARMEMYLAETHDLTVAEAGEALDNWLTYTGARLRAQAAA</sequence>
<proteinExistence type="predicted"/>